<sequence>MRRDDGQRKADTRQYRSLVGSLLYLTATRPNLMFAASLLSRFMSEPSDVHMGAATSVCFSKTKHMKMYYALREVEQEKEVKLIHCPTEFQLADILTKALPKSRFEFLRLKLGK</sequence>
<evidence type="ECO:0000313" key="1">
    <source>
        <dbReference type="EnsemblPlants" id="AUR62043030-RA:cds"/>
    </source>
</evidence>
<name>A0A803NAJ0_CHEQI</name>
<reference evidence="1" key="1">
    <citation type="journal article" date="2017" name="Nature">
        <title>The genome of Chenopodium quinoa.</title>
        <authorList>
            <person name="Jarvis D.E."/>
            <person name="Ho Y.S."/>
            <person name="Lightfoot D.J."/>
            <person name="Schmoeckel S.M."/>
            <person name="Li B."/>
            <person name="Borm T.J.A."/>
            <person name="Ohyanagi H."/>
            <person name="Mineta K."/>
            <person name="Michell C.T."/>
            <person name="Saber N."/>
            <person name="Kharbatia N.M."/>
            <person name="Rupper R.R."/>
            <person name="Sharp A.R."/>
            <person name="Dally N."/>
            <person name="Boughton B.A."/>
            <person name="Woo Y.H."/>
            <person name="Gao G."/>
            <person name="Schijlen E.G.W.M."/>
            <person name="Guo X."/>
            <person name="Momin A.A."/>
            <person name="Negrao S."/>
            <person name="Al-Babili S."/>
            <person name="Gehring C."/>
            <person name="Roessner U."/>
            <person name="Jung C."/>
            <person name="Murphy K."/>
            <person name="Arold S.T."/>
            <person name="Gojobori T."/>
            <person name="van der Linden C.G."/>
            <person name="van Loo E.N."/>
            <person name="Jellen E.N."/>
            <person name="Maughan P.J."/>
            <person name="Tester M."/>
        </authorList>
    </citation>
    <scope>NUCLEOTIDE SEQUENCE [LARGE SCALE GENOMIC DNA]</scope>
    <source>
        <strain evidence="1">cv. PI 614886</strain>
    </source>
</reference>
<dbReference type="Gramene" id="AUR62043030-RA">
    <property type="protein sequence ID" value="AUR62043030-RA:cds"/>
    <property type="gene ID" value="AUR62043030"/>
</dbReference>
<protein>
    <submittedName>
        <fullName evidence="1">Uncharacterized protein</fullName>
    </submittedName>
</protein>
<reference evidence="1" key="2">
    <citation type="submission" date="2021-03" db="UniProtKB">
        <authorList>
            <consortium name="EnsemblPlants"/>
        </authorList>
    </citation>
    <scope>IDENTIFICATION</scope>
</reference>
<dbReference type="AlphaFoldDB" id="A0A803NAJ0"/>
<dbReference type="Proteomes" id="UP000596660">
    <property type="component" value="Unplaced"/>
</dbReference>
<proteinExistence type="predicted"/>
<organism evidence="1 2">
    <name type="scientific">Chenopodium quinoa</name>
    <name type="common">Quinoa</name>
    <dbReference type="NCBI Taxonomy" id="63459"/>
    <lineage>
        <taxon>Eukaryota</taxon>
        <taxon>Viridiplantae</taxon>
        <taxon>Streptophyta</taxon>
        <taxon>Embryophyta</taxon>
        <taxon>Tracheophyta</taxon>
        <taxon>Spermatophyta</taxon>
        <taxon>Magnoliopsida</taxon>
        <taxon>eudicotyledons</taxon>
        <taxon>Gunneridae</taxon>
        <taxon>Pentapetalae</taxon>
        <taxon>Caryophyllales</taxon>
        <taxon>Chenopodiaceae</taxon>
        <taxon>Chenopodioideae</taxon>
        <taxon>Atripliceae</taxon>
        <taxon>Chenopodium</taxon>
    </lineage>
</organism>
<dbReference type="PANTHER" id="PTHR11439:SF502">
    <property type="entry name" value="SECRETED RXLR EFFECTOR PROTEIN 161-LIKE"/>
    <property type="match status" value="1"/>
</dbReference>
<keyword evidence="2" id="KW-1185">Reference proteome</keyword>
<accession>A0A803NAJ0</accession>
<dbReference type="OMA" id="FCTMIEV"/>
<dbReference type="EnsemblPlants" id="AUR62043030-RA">
    <property type="protein sequence ID" value="AUR62043030-RA:cds"/>
    <property type="gene ID" value="AUR62043030"/>
</dbReference>
<evidence type="ECO:0000313" key="2">
    <source>
        <dbReference type="Proteomes" id="UP000596660"/>
    </source>
</evidence>
<dbReference type="PANTHER" id="PTHR11439">
    <property type="entry name" value="GAG-POL-RELATED RETROTRANSPOSON"/>
    <property type="match status" value="1"/>
</dbReference>